<protein>
    <recommendedName>
        <fullName evidence="4">tRNA pseudouridine synthase A</fullName>
        <ecNumber evidence="4">5.4.99.12</ecNumber>
    </recommendedName>
    <alternativeName>
        <fullName evidence="4">tRNA pseudouridine(38-40) synthase</fullName>
    </alternativeName>
    <alternativeName>
        <fullName evidence="4">tRNA pseudouridylate synthase I</fullName>
    </alternativeName>
    <alternativeName>
        <fullName evidence="4">tRNA-uridine isomerase I</fullName>
    </alternativeName>
</protein>
<dbReference type="Gene3D" id="3.30.70.660">
    <property type="entry name" value="Pseudouridine synthase I, catalytic domain, C-terminal subdomain"/>
    <property type="match status" value="1"/>
</dbReference>
<name>A0ABW5BD03_9BACT</name>
<dbReference type="PANTHER" id="PTHR11142:SF0">
    <property type="entry name" value="TRNA PSEUDOURIDINE SYNTHASE-LIKE 1"/>
    <property type="match status" value="1"/>
</dbReference>
<evidence type="ECO:0000256" key="1">
    <source>
        <dbReference type="ARBA" id="ARBA00009375"/>
    </source>
</evidence>
<sequence length="262" mass="30164">MQTRPHTYLFYIQYLGLRYAGWQRQKGVKTIQGSLERGIRYVLGHEDFTVLGASRTDSGVSCNRGAFELFLKHSLEIQEFIYQLNCNLPSDIRILEGNAVHKEFNVIQDVLWKEYRYHFAMGDKFHPFLAGTLSYFPGEYDLNLMKAGSKLFIGTHDFRRFCSIDKVTVNYFRTVFESSIDFHPQAGQGDMPRDSFVFKVKGEGFLRYQVRIMATALIDLGTGKISLYQIRNALQEKEAKPIAITAPANGLVLWDLAFRMDK</sequence>
<accession>A0ABW5BD03</accession>
<dbReference type="HAMAP" id="MF_00171">
    <property type="entry name" value="TruA"/>
    <property type="match status" value="1"/>
</dbReference>
<dbReference type="EC" id="5.4.99.12" evidence="4"/>
<dbReference type="Pfam" id="PF01416">
    <property type="entry name" value="PseudoU_synth_1"/>
    <property type="match status" value="1"/>
</dbReference>
<keyword evidence="3 4" id="KW-0413">Isomerase</keyword>
<comment type="function">
    <text evidence="4">Formation of pseudouridine at positions 38, 39 and 40 in the anticodon stem and loop of transfer RNAs.</text>
</comment>
<dbReference type="EMBL" id="JBHUIV010000016">
    <property type="protein sequence ID" value="MFD2202355.1"/>
    <property type="molecule type" value="Genomic_DNA"/>
</dbReference>
<evidence type="ECO:0000313" key="7">
    <source>
        <dbReference type="EMBL" id="MFD2202355.1"/>
    </source>
</evidence>
<dbReference type="PIRSF" id="PIRSF001430">
    <property type="entry name" value="tRNA_psdUrid_synth"/>
    <property type="match status" value="1"/>
</dbReference>
<dbReference type="SUPFAM" id="SSF55120">
    <property type="entry name" value="Pseudouridine synthase"/>
    <property type="match status" value="1"/>
</dbReference>
<dbReference type="InterPro" id="IPR020094">
    <property type="entry name" value="TruA/RsuA/RluB/E/F_N"/>
</dbReference>
<dbReference type="Proteomes" id="UP001597414">
    <property type="component" value="Unassembled WGS sequence"/>
</dbReference>
<gene>
    <name evidence="4 7" type="primary">truA</name>
    <name evidence="7" type="ORF">ACFSKV_12345</name>
</gene>
<keyword evidence="8" id="KW-1185">Reference proteome</keyword>
<feature type="domain" description="Pseudouridine synthase I TruA alpha/beta" evidence="6">
    <location>
        <begin position="150"/>
        <end position="258"/>
    </location>
</feature>
<feature type="active site" description="Nucleophile" evidence="4">
    <location>
        <position position="57"/>
    </location>
</feature>
<dbReference type="RefSeq" id="WP_380803109.1">
    <property type="nucleotide sequence ID" value="NZ_JBHUIV010000016.1"/>
</dbReference>
<evidence type="ECO:0000256" key="5">
    <source>
        <dbReference type="RuleBase" id="RU003792"/>
    </source>
</evidence>
<dbReference type="InterPro" id="IPR020095">
    <property type="entry name" value="PsdUridine_synth_TruA_C"/>
</dbReference>
<dbReference type="InterPro" id="IPR001406">
    <property type="entry name" value="PsdUridine_synth_TruA"/>
</dbReference>
<dbReference type="NCBIfam" id="TIGR00071">
    <property type="entry name" value="hisT_truA"/>
    <property type="match status" value="1"/>
</dbReference>
<organism evidence="7 8">
    <name type="scientific">Shivajiella indica</name>
    <dbReference type="NCBI Taxonomy" id="872115"/>
    <lineage>
        <taxon>Bacteria</taxon>
        <taxon>Pseudomonadati</taxon>
        <taxon>Bacteroidota</taxon>
        <taxon>Cytophagia</taxon>
        <taxon>Cytophagales</taxon>
        <taxon>Cyclobacteriaceae</taxon>
        <taxon>Shivajiella</taxon>
    </lineage>
</organism>
<evidence type="ECO:0000259" key="6">
    <source>
        <dbReference type="Pfam" id="PF01416"/>
    </source>
</evidence>
<reference evidence="8" key="1">
    <citation type="journal article" date="2019" name="Int. J. Syst. Evol. Microbiol.">
        <title>The Global Catalogue of Microorganisms (GCM) 10K type strain sequencing project: providing services to taxonomists for standard genome sequencing and annotation.</title>
        <authorList>
            <consortium name="The Broad Institute Genomics Platform"/>
            <consortium name="The Broad Institute Genome Sequencing Center for Infectious Disease"/>
            <person name="Wu L."/>
            <person name="Ma J."/>
        </authorList>
    </citation>
    <scope>NUCLEOTIDE SEQUENCE [LARGE SCALE GENOMIC DNA]</scope>
    <source>
        <strain evidence="8">KCTC 19812</strain>
    </source>
</reference>
<comment type="catalytic activity">
    <reaction evidence="4 5">
        <text>uridine(38/39/40) in tRNA = pseudouridine(38/39/40) in tRNA</text>
        <dbReference type="Rhea" id="RHEA:22376"/>
        <dbReference type="Rhea" id="RHEA-COMP:10085"/>
        <dbReference type="Rhea" id="RHEA-COMP:10087"/>
        <dbReference type="ChEBI" id="CHEBI:65314"/>
        <dbReference type="ChEBI" id="CHEBI:65315"/>
        <dbReference type="EC" id="5.4.99.12"/>
    </reaction>
</comment>
<dbReference type="PANTHER" id="PTHR11142">
    <property type="entry name" value="PSEUDOURIDYLATE SYNTHASE"/>
    <property type="match status" value="1"/>
</dbReference>
<evidence type="ECO:0000256" key="2">
    <source>
        <dbReference type="ARBA" id="ARBA00022694"/>
    </source>
</evidence>
<dbReference type="GO" id="GO:0160147">
    <property type="term" value="F:tRNA pseudouridine(38-40) synthase activity"/>
    <property type="evidence" value="ECO:0007669"/>
    <property type="project" value="UniProtKB-EC"/>
</dbReference>
<dbReference type="Gene3D" id="3.30.70.580">
    <property type="entry name" value="Pseudouridine synthase I, catalytic domain, N-terminal subdomain"/>
    <property type="match status" value="1"/>
</dbReference>
<proteinExistence type="inferred from homology"/>
<feature type="binding site" evidence="4">
    <location>
        <position position="115"/>
    </location>
    <ligand>
        <name>substrate</name>
    </ligand>
</feature>
<dbReference type="InterPro" id="IPR020097">
    <property type="entry name" value="PsdUridine_synth_TruA_a/b_dom"/>
</dbReference>
<comment type="caution">
    <text evidence="4">Lacks conserved residue(s) required for the propagation of feature annotation.</text>
</comment>
<evidence type="ECO:0000313" key="8">
    <source>
        <dbReference type="Proteomes" id="UP001597414"/>
    </source>
</evidence>
<comment type="subunit">
    <text evidence="4">Homodimer.</text>
</comment>
<dbReference type="InterPro" id="IPR020103">
    <property type="entry name" value="PsdUridine_synth_cat_dom_sf"/>
</dbReference>
<evidence type="ECO:0000256" key="3">
    <source>
        <dbReference type="ARBA" id="ARBA00023235"/>
    </source>
</evidence>
<evidence type="ECO:0000256" key="4">
    <source>
        <dbReference type="HAMAP-Rule" id="MF_00171"/>
    </source>
</evidence>
<comment type="caution">
    <text evidence="7">The sequence shown here is derived from an EMBL/GenBank/DDBJ whole genome shotgun (WGS) entry which is preliminary data.</text>
</comment>
<comment type="similarity">
    <text evidence="1 4 5">Belongs to the tRNA pseudouridine synthase TruA family.</text>
</comment>
<keyword evidence="2 4" id="KW-0819">tRNA processing</keyword>